<evidence type="ECO:0000256" key="6">
    <source>
        <dbReference type="ARBA" id="ARBA00022692"/>
    </source>
</evidence>
<keyword evidence="9 12" id="KW-1133">Transmembrane helix</keyword>
<reference evidence="13 14" key="1">
    <citation type="submission" date="2024-09" db="EMBL/GenBank/DDBJ databases">
        <authorList>
            <person name="Sun Q."/>
            <person name="Mori K."/>
        </authorList>
    </citation>
    <scope>NUCLEOTIDE SEQUENCE [LARGE SCALE GENOMIC DNA]</scope>
    <source>
        <strain evidence="13 14">NCAIM B.02415</strain>
    </source>
</reference>
<dbReference type="PIRSF" id="PIRSF006446">
    <property type="entry name" value="Cyt_quinol_oxidase_1"/>
    <property type="match status" value="1"/>
</dbReference>
<comment type="caution">
    <text evidence="13">The sequence shown here is derived from an EMBL/GenBank/DDBJ whole genome shotgun (WGS) entry which is preliminary data.</text>
</comment>
<gene>
    <name evidence="13" type="ORF">ACFFGT_12295</name>
</gene>
<dbReference type="PANTHER" id="PTHR30365">
    <property type="entry name" value="CYTOCHROME D UBIQUINOL OXIDASE"/>
    <property type="match status" value="1"/>
</dbReference>
<accession>A0ABV6L691</accession>
<keyword evidence="7 12" id="KW-0479">Metal-binding</keyword>
<evidence type="ECO:0000256" key="9">
    <source>
        <dbReference type="ARBA" id="ARBA00022989"/>
    </source>
</evidence>
<evidence type="ECO:0000256" key="11">
    <source>
        <dbReference type="ARBA" id="ARBA00023136"/>
    </source>
</evidence>
<evidence type="ECO:0000256" key="8">
    <source>
        <dbReference type="ARBA" id="ARBA00022982"/>
    </source>
</evidence>
<dbReference type="Proteomes" id="UP001589828">
    <property type="component" value="Unassembled WGS sequence"/>
</dbReference>
<dbReference type="EMBL" id="JBHLTS010000021">
    <property type="protein sequence ID" value="MFC0514988.1"/>
    <property type="molecule type" value="Genomic_DNA"/>
</dbReference>
<feature type="transmembrane region" description="Helical" evidence="12">
    <location>
        <begin position="95"/>
        <end position="115"/>
    </location>
</feature>
<sequence>MDDFLAARSQMALSLGFHIIYSCIGMVMPVFMAISHYKWIKTQDPVYKNITIAWSKGVAIFFATGAVSGTMLSFELGLLWPGFMKHAGPIFGMPFSLEGVAFFIEAIALGLFLYGWNRLNNWVHWTAGIIVGVSGVASGILVVSANSWMNSPSGFDFVNGQYINIDPVKAMFNKAWFTESLHMIIAAFSATGFAVAGIHALMIYRKKNIAFHTKAFKIAIIFGAAAAILQPFSGDLSAKNAAKRQPAKLAAMEAYFHTREYAPLVIGGIPDTAAKKVNYGLEIPGLLSFLVHDNFKTPVNGLDKIPVKNQPPVAVTHYAFQIMVGIGVLMMLIGIIYFYELWKKKDLLSKPWFLKTFIWATPLGFIALEAGWTVTEVGRQPWIIQGVMRTSEAVTPMPGIQYSFYLFSFIYFTLSVAVIFLLKRQIQMVPELYDRKTA</sequence>
<feature type="transmembrane region" description="Helical" evidence="12">
    <location>
        <begin position="58"/>
        <end position="83"/>
    </location>
</feature>
<comment type="subcellular location">
    <subcellularLocation>
        <location evidence="1">Cell membrane</location>
        <topology evidence="1">Multi-pass membrane protein</topology>
    </subcellularLocation>
</comment>
<feature type="transmembrane region" description="Helical" evidence="12">
    <location>
        <begin position="402"/>
        <end position="422"/>
    </location>
</feature>
<protein>
    <submittedName>
        <fullName evidence="13">Cytochrome ubiquinol oxidase subunit I</fullName>
    </submittedName>
</protein>
<dbReference type="PANTHER" id="PTHR30365:SF14">
    <property type="entry name" value="CYTOCHROME BD MENAQUINOL OXIDASE SUBUNIT I-RELATED"/>
    <property type="match status" value="1"/>
</dbReference>
<evidence type="ECO:0000256" key="3">
    <source>
        <dbReference type="ARBA" id="ARBA00022448"/>
    </source>
</evidence>
<evidence type="ECO:0000256" key="1">
    <source>
        <dbReference type="ARBA" id="ARBA00004651"/>
    </source>
</evidence>
<keyword evidence="10 12" id="KW-0408">Iron</keyword>
<keyword evidence="3 12" id="KW-0813">Transport</keyword>
<organism evidence="13 14">
    <name type="scientific">Mucilaginibacter angelicae</name>
    <dbReference type="NCBI Taxonomy" id="869718"/>
    <lineage>
        <taxon>Bacteria</taxon>
        <taxon>Pseudomonadati</taxon>
        <taxon>Bacteroidota</taxon>
        <taxon>Sphingobacteriia</taxon>
        <taxon>Sphingobacteriales</taxon>
        <taxon>Sphingobacteriaceae</taxon>
        <taxon>Mucilaginibacter</taxon>
    </lineage>
</organism>
<dbReference type="InterPro" id="IPR002585">
    <property type="entry name" value="Cyt-d_ubiquinol_oxidase_su_1"/>
</dbReference>
<dbReference type="RefSeq" id="WP_377022830.1">
    <property type="nucleotide sequence ID" value="NZ_JBHLTS010000021.1"/>
</dbReference>
<keyword evidence="11 12" id="KW-0472">Membrane</keyword>
<keyword evidence="4 12" id="KW-1003">Cell membrane</keyword>
<evidence type="ECO:0000256" key="5">
    <source>
        <dbReference type="ARBA" id="ARBA00022617"/>
    </source>
</evidence>
<feature type="transmembrane region" description="Helical" evidence="12">
    <location>
        <begin position="181"/>
        <end position="203"/>
    </location>
</feature>
<keyword evidence="8 12" id="KW-0249">Electron transport</keyword>
<name>A0ABV6L691_9SPHI</name>
<evidence type="ECO:0000256" key="7">
    <source>
        <dbReference type="ARBA" id="ARBA00022723"/>
    </source>
</evidence>
<feature type="transmembrane region" description="Helical" evidence="12">
    <location>
        <begin position="318"/>
        <end position="340"/>
    </location>
</feature>
<feature type="transmembrane region" description="Helical" evidence="12">
    <location>
        <begin position="215"/>
        <end position="233"/>
    </location>
</feature>
<evidence type="ECO:0000256" key="12">
    <source>
        <dbReference type="PIRNR" id="PIRNR006446"/>
    </source>
</evidence>
<feature type="transmembrane region" description="Helical" evidence="12">
    <location>
        <begin position="352"/>
        <end position="372"/>
    </location>
</feature>
<evidence type="ECO:0000313" key="13">
    <source>
        <dbReference type="EMBL" id="MFC0514988.1"/>
    </source>
</evidence>
<feature type="transmembrane region" description="Helical" evidence="12">
    <location>
        <begin position="12"/>
        <end position="37"/>
    </location>
</feature>
<keyword evidence="6 12" id="KW-0812">Transmembrane</keyword>
<proteinExistence type="inferred from homology"/>
<comment type="similarity">
    <text evidence="2 12">Belongs to the cytochrome ubiquinol oxidase subunit 1 family.</text>
</comment>
<keyword evidence="5 12" id="KW-0349">Heme</keyword>
<evidence type="ECO:0000256" key="2">
    <source>
        <dbReference type="ARBA" id="ARBA00009819"/>
    </source>
</evidence>
<evidence type="ECO:0000256" key="4">
    <source>
        <dbReference type="ARBA" id="ARBA00022475"/>
    </source>
</evidence>
<evidence type="ECO:0000256" key="10">
    <source>
        <dbReference type="ARBA" id="ARBA00023004"/>
    </source>
</evidence>
<feature type="transmembrane region" description="Helical" evidence="12">
    <location>
        <begin position="122"/>
        <end position="145"/>
    </location>
</feature>
<evidence type="ECO:0000313" key="14">
    <source>
        <dbReference type="Proteomes" id="UP001589828"/>
    </source>
</evidence>
<dbReference type="Pfam" id="PF01654">
    <property type="entry name" value="Cyt_bd_oxida_I"/>
    <property type="match status" value="1"/>
</dbReference>
<keyword evidence="14" id="KW-1185">Reference proteome</keyword>